<gene>
    <name evidence="2" type="ORF">FBQ74_09015</name>
</gene>
<evidence type="ECO:0000313" key="2">
    <source>
        <dbReference type="EMBL" id="QCZ93624.1"/>
    </source>
</evidence>
<dbReference type="EMBL" id="CP039852">
    <property type="protein sequence ID" value="QCZ93624.1"/>
    <property type="molecule type" value="Genomic_DNA"/>
</dbReference>
<sequence length="439" mass="49696">MANKNAFPELTVRFRTWWEGVSTSYWFIPVCMMLTSFLLCYLCLTYIERTKLPDNLQSLIPTVTQDGAQQILSTIASSIITATSIAFSMTIVALTMASSQFGPRLLRTFMLDRGTQCVLGLLVSSFIFCLISLHHLSSIVENKDALAILSSISVLIGIIDIFAIIFFIHHIGRFIQADEVIFRCYDDLMRNIDELLPKPEDAPRERSLPEALITDSHFQTEIQINKSGYVQSVNYEKLLTSNFEGLEGIEVRARSGDHVFPDAAVLIIHSRYRKPPDYYKDLLELIILGHRRTPVQDPEFAISQMVELALRALSPGINDPITAISCLDRLTASCIYMSKRTFPAHCVMNKETGVWLKRRTFSIEGIINTAFDQIRQAGKDHVDIALHILFCLKTLTTHLPAHLHPLLKLQAESTFQLILENTLSEQDKKTLSEAFIPFR</sequence>
<dbReference type="Proteomes" id="UP000304912">
    <property type="component" value="Chromosome"/>
</dbReference>
<dbReference type="KEGG" id="salk:FBQ74_09015"/>
<feature type="transmembrane region" description="Helical" evidence="1">
    <location>
        <begin position="146"/>
        <end position="168"/>
    </location>
</feature>
<keyword evidence="1" id="KW-0812">Transmembrane</keyword>
<feature type="transmembrane region" description="Helical" evidence="1">
    <location>
        <begin position="25"/>
        <end position="47"/>
    </location>
</feature>
<keyword evidence="1" id="KW-1133">Transmembrane helix</keyword>
<dbReference type="RefSeq" id="WP_139756368.1">
    <property type="nucleotide sequence ID" value="NZ_CP039852.1"/>
</dbReference>
<dbReference type="AlphaFoldDB" id="A0A5B7YDG2"/>
<evidence type="ECO:0000313" key="3">
    <source>
        <dbReference type="Proteomes" id="UP000304912"/>
    </source>
</evidence>
<protein>
    <submittedName>
        <fullName evidence="2">DUF2254 domain-containing protein</fullName>
    </submittedName>
</protein>
<dbReference type="Pfam" id="PF10011">
    <property type="entry name" value="DUF2254"/>
    <property type="match status" value="1"/>
</dbReference>
<dbReference type="InterPro" id="IPR018723">
    <property type="entry name" value="DUF2254_membrane"/>
</dbReference>
<name>A0A5B7YDG2_9ALTE</name>
<dbReference type="OrthoDB" id="2955631at2"/>
<keyword evidence="3" id="KW-1185">Reference proteome</keyword>
<accession>A0A5B7YDG2</accession>
<feature type="transmembrane region" description="Helical" evidence="1">
    <location>
        <begin position="67"/>
        <end position="97"/>
    </location>
</feature>
<reference evidence="2 3" key="1">
    <citation type="submission" date="2019-04" db="EMBL/GenBank/DDBJ databases">
        <title>Salinimonas iocasae sp. nov., a halophilic bacterium isolated from the outer tube casing of tubeworms in Okinawa Trough.</title>
        <authorList>
            <person name="Zhang H."/>
            <person name="Wang H."/>
            <person name="Li C."/>
        </authorList>
    </citation>
    <scope>NUCLEOTIDE SEQUENCE [LARGE SCALE GENOMIC DNA]</scope>
    <source>
        <strain evidence="2 3">KX18D6</strain>
    </source>
</reference>
<proteinExistence type="predicted"/>
<feature type="transmembrane region" description="Helical" evidence="1">
    <location>
        <begin position="118"/>
        <end position="140"/>
    </location>
</feature>
<keyword evidence="1" id="KW-0472">Membrane</keyword>
<organism evidence="2 3">
    <name type="scientific">Salinimonas iocasae</name>
    <dbReference type="NCBI Taxonomy" id="2572577"/>
    <lineage>
        <taxon>Bacteria</taxon>
        <taxon>Pseudomonadati</taxon>
        <taxon>Pseudomonadota</taxon>
        <taxon>Gammaproteobacteria</taxon>
        <taxon>Alteromonadales</taxon>
        <taxon>Alteromonadaceae</taxon>
        <taxon>Alteromonas/Salinimonas group</taxon>
        <taxon>Salinimonas</taxon>
    </lineage>
</organism>
<evidence type="ECO:0000256" key="1">
    <source>
        <dbReference type="SAM" id="Phobius"/>
    </source>
</evidence>